<keyword evidence="2" id="KW-1185">Reference proteome</keyword>
<evidence type="ECO:0000313" key="1">
    <source>
        <dbReference type="EMBL" id="KHJ79118.1"/>
    </source>
</evidence>
<protein>
    <submittedName>
        <fullName evidence="1">Uncharacterized protein</fullName>
    </submittedName>
</protein>
<organism evidence="1 2">
    <name type="scientific">Oesophagostomum dentatum</name>
    <name type="common">Nodular worm</name>
    <dbReference type="NCBI Taxonomy" id="61180"/>
    <lineage>
        <taxon>Eukaryota</taxon>
        <taxon>Metazoa</taxon>
        <taxon>Ecdysozoa</taxon>
        <taxon>Nematoda</taxon>
        <taxon>Chromadorea</taxon>
        <taxon>Rhabditida</taxon>
        <taxon>Rhabditina</taxon>
        <taxon>Rhabditomorpha</taxon>
        <taxon>Strongyloidea</taxon>
        <taxon>Strongylidae</taxon>
        <taxon>Oesophagostomum</taxon>
    </lineage>
</organism>
<dbReference type="OrthoDB" id="5848031at2759"/>
<proteinExistence type="predicted"/>
<accession>A0A0B1S1A3</accession>
<reference evidence="1 2" key="1">
    <citation type="submission" date="2014-03" db="EMBL/GenBank/DDBJ databases">
        <title>Draft genome of the hookworm Oesophagostomum dentatum.</title>
        <authorList>
            <person name="Mitreva M."/>
        </authorList>
    </citation>
    <scope>NUCLEOTIDE SEQUENCE [LARGE SCALE GENOMIC DNA]</scope>
    <source>
        <strain evidence="1 2">OD-Hann</strain>
    </source>
</reference>
<evidence type="ECO:0000313" key="2">
    <source>
        <dbReference type="Proteomes" id="UP000053660"/>
    </source>
</evidence>
<name>A0A0B1S1A3_OESDE</name>
<sequence>MANSCAIVATTSAVLNLNDAGGVISANLEIQNLAIGWCCMQDEKRTLNQCSNEFSIAVSMAMNQVITPATEAPRGLPSLAVKRHSVEVDINGMIGRLSYKDMQVLQTTVDGYIKNFYENYTKSMIPVIGTPPPIKNLFIDRQSEDRLVSNFTLSADYFNQRVFGWEPMLEKWSVLRLLMTKKDNKQNVELVAESRSTLDINITQELMQQAVQFASRWPAIRASFERDDFR</sequence>
<dbReference type="EMBL" id="KN606868">
    <property type="protein sequence ID" value="KHJ79118.1"/>
    <property type="molecule type" value="Genomic_DNA"/>
</dbReference>
<dbReference type="AlphaFoldDB" id="A0A0B1S1A3"/>
<gene>
    <name evidence="1" type="ORF">OESDEN_21244</name>
</gene>
<dbReference type="Proteomes" id="UP000053660">
    <property type="component" value="Unassembled WGS sequence"/>
</dbReference>